<name>A0ABV4BIP3_9GAMM</name>
<gene>
    <name evidence="2" type="ORF">ABC977_13195</name>
</gene>
<accession>A0ABV4BIP3</accession>
<keyword evidence="1" id="KW-0472">Membrane</keyword>
<proteinExistence type="predicted"/>
<sequence length="123" mass="14313">MTKLLMNLRYVTDEEAQEVRELLERHQIAYYETPPNRWGITVGGIWLEDRRQFPAARRLLDAYQAERGARVRAEHEAARARGELDTLAQRIRREPARVLFYFAAVAAIAALMILPFLQVAFRT</sequence>
<organism evidence="2 3">
    <name type="scientific">Thioalkalicoccus limnaeus</name>
    <dbReference type="NCBI Taxonomy" id="120681"/>
    <lineage>
        <taxon>Bacteria</taxon>
        <taxon>Pseudomonadati</taxon>
        <taxon>Pseudomonadota</taxon>
        <taxon>Gammaproteobacteria</taxon>
        <taxon>Chromatiales</taxon>
        <taxon>Chromatiaceae</taxon>
        <taxon>Thioalkalicoccus</taxon>
    </lineage>
</organism>
<keyword evidence="3" id="KW-1185">Reference proteome</keyword>
<evidence type="ECO:0000256" key="1">
    <source>
        <dbReference type="SAM" id="Phobius"/>
    </source>
</evidence>
<dbReference type="RefSeq" id="WP_369667744.1">
    <property type="nucleotide sequence ID" value="NZ_JBDKXB010000020.1"/>
</dbReference>
<evidence type="ECO:0000313" key="2">
    <source>
        <dbReference type="EMBL" id="MEY6433358.1"/>
    </source>
</evidence>
<evidence type="ECO:0000313" key="3">
    <source>
        <dbReference type="Proteomes" id="UP001564408"/>
    </source>
</evidence>
<dbReference type="InterPro" id="IPR046162">
    <property type="entry name" value="DUF6164"/>
</dbReference>
<reference evidence="2 3" key="1">
    <citation type="submission" date="2024-05" db="EMBL/GenBank/DDBJ databases">
        <title>Genome Sequence and Characterization of the New Strain Purple Sulfur Bacterium of Genus Thioalkalicoccus.</title>
        <authorList>
            <person name="Bryantseva I.A."/>
            <person name="Kyndt J.A."/>
            <person name="Imhoff J.F."/>
        </authorList>
    </citation>
    <scope>NUCLEOTIDE SEQUENCE [LARGE SCALE GENOMIC DNA]</scope>
    <source>
        <strain evidence="2 3">Um2</strain>
    </source>
</reference>
<dbReference type="Pfam" id="PF19661">
    <property type="entry name" value="DUF6164"/>
    <property type="match status" value="1"/>
</dbReference>
<dbReference type="EMBL" id="JBDKXB010000020">
    <property type="protein sequence ID" value="MEY6433358.1"/>
    <property type="molecule type" value="Genomic_DNA"/>
</dbReference>
<dbReference type="Proteomes" id="UP001564408">
    <property type="component" value="Unassembled WGS sequence"/>
</dbReference>
<keyword evidence="1" id="KW-0812">Transmembrane</keyword>
<keyword evidence="1" id="KW-1133">Transmembrane helix</keyword>
<feature type="transmembrane region" description="Helical" evidence="1">
    <location>
        <begin position="98"/>
        <end position="121"/>
    </location>
</feature>
<comment type="caution">
    <text evidence="2">The sequence shown here is derived from an EMBL/GenBank/DDBJ whole genome shotgun (WGS) entry which is preliminary data.</text>
</comment>
<protein>
    <submittedName>
        <fullName evidence="2">DUF6164 family protein</fullName>
    </submittedName>
</protein>